<dbReference type="InterPro" id="IPR029062">
    <property type="entry name" value="Class_I_gatase-like"/>
</dbReference>
<name>A0AA97H191_9FIRM</name>
<reference evidence="3 4" key="2">
    <citation type="submission" date="2024-06" db="EMBL/GenBank/DDBJ databases">
        <title>Caproicibacterium argilliputei sp. nov, a novel caproic acid producing anaerobic bacterium isolated from pit mud.</title>
        <authorList>
            <person name="Xia S."/>
        </authorList>
    </citation>
    <scope>NUCLEOTIDE SEQUENCE [LARGE SCALE GENOMIC DNA]</scope>
    <source>
        <strain evidence="3 4">ZCY20-5</strain>
    </source>
</reference>
<reference evidence="4" key="1">
    <citation type="submission" date="2024-06" db="EMBL/GenBank/DDBJ databases">
        <title>Caproicibacterium argilliputei sp. nov, a novel caproic acid producing anaerobic bacterium isolated from pit mud.</title>
        <authorList>
            <person name="Zeng C."/>
        </authorList>
    </citation>
    <scope>NUCLEOTIDE SEQUENCE [LARGE SCALE GENOMIC DNA]</scope>
    <source>
        <strain evidence="4">ZCY20-5</strain>
    </source>
</reference>
<evidence type="ECO:0000256" key="1">
    <source>
        <dbReference type="ARBA" id="ARBA00022962"/>
    </source>
</evidence>
<sequence length="193" mass="21091">MLVLIDNYDSFSYNLYQLLGSIDPEIRVVRNNEVTVAQVEQLHPRAVVLSPGPGRPAEAGICEEAVRYFAGRVPLLGVCLGHQAICEAFGGTIGYAKRLMHGRQSPVRLAKGCPLFDGLPETIGAARYHSLALDESTLPPELLVTARSLDDGEVMAVQHKTLPVYGLQFHPESILTPQGKTILENFLQRSDLS</sequence>
<accession>A0AA97H191</accession>
<reference evidence="4" key="3">
    <citation type="submission" date="2024-06" db="EMBL/GenBank/DDBJ databases">
        <authorList>
            <person name="Zeng C."/>
        </authorList>
    </citation>
    <scope>NUCLEOTIDE SEQUENCE [LARGE SCALE GENOMIC DNA]</scope>
    <source>
        <strain evidence="4">ZCY20-5</strain>
    </source>
</reference>
<dbReference type="FunFam" id="3.40.50.880:FF:000003">
    <property type="entry name" value="Anthranilate synthase component II"/>
    <property type="match status" value="1"/>
</dbReference>
<dbReference type="Proteomes" id="UP001300604">
    <property type="component" value="Chromosome"/>
</dbReference>
<dbReference type="RefSeq" id="WP_275844892.1">
    <property type="nucleotide sequence ID" value="NZ_CP135996.1"/>
</dbReference>
<dbReference type="GO" id="GO:0005829">
    <property type="term" value="C:cytosol"/>
    <property type="evidence" value="ECO:0007669"/>
    <property type="project" value="TreeGrafter"/>
</dbReference>
<keyword evidence="3" id="KW-0456">Lyase</keyword>
<dbReference type="NCBIfam" id="TIGR00566">
    <property type="entry name" value="trpG_papA"/>
    <property type="match status" value="1"/>
</dbReference>
<dbReference type="PANTHER" id="PTHR43418">
    <property type="entry name" value="MULTIFUNCTIONAL TRYPTOPHAN BIOSYNTHESIS PROTEIN-RELATED"/>
    <property type="match status" value="1"/>
</dbReference>
<organism evidence="3 4">
    <name type="scientific">Caproicibacterium argilliputei</name>
    <dbReference type="NCBI Taxonomy" id="3030016"/>
    <lineage>
        <taxon>Bacteria</taxon>
        <taxon>Bacillati</taxon>
        <taxon>Bacillota</taxon>
        <taxon>Clostridia</taxon>
        <taxon>Eubacteriales</taxon>
        <taxon>Oscillospiraceae</taxon>
        <taxon>Caproicibacterium</taxon>
    </lineage>
</organism>
<dbReference type="PRINTS" id="PR00097">
    <property type="entry name" value="ANTSNTHASEII"/>
</dbReference>
<evidence type="ECO:0000313" key="4">
    <source>
        <dbReference type="Proteomes" id="UP001300604"/>
    </source>
</evidence>
<dbReference type="InterPro" id="IPR017926">
    <property type="entry name" value="GATASE"/>
</dbReference>
<dbReference type="Pfam" id="PF00117">
    <property type="entry name" value="GATase"/>
    <property type="match status" value="1"/>
</dbReference>
<dbReference type="GO" id="GO:0004049">
    <property type="term" value="F:anthranilate synthase activity"/>
    <property type="evidence" value="ECO:0007669"/>
    <property type="project" value="UniProtKB-EC"/>
</dbReference>
<dbReference type="CDD" id="cd01743">
    <property type="entry name" value="GATase1_Anthranilate_Synthase"/>
    <property type="match status" value="1"/>
</dbReference>
<evidence type="ECO:0000259" key="2">
    <source>
        <dbReference type="Pfam" id="PF00117"/>
    </source>
</evidence>
<dbReference type="SUPFAM" id="SSF52317">
    <property type="entry name" value="Class I glutamine amidotransferase-like"/>
    <property type="match status" value="1"/>
</dbReference>
<dbReference type="KEGG" id="carl:PXC00_00610"/>
<dbReference type="EC" id="4.1.3.27" evidence="3"/>
<proteinExistence type="predicted"/>
<dbReference type="InterPro" id="IPR006221">
    <property type="entry name" value="TrpG/PapA_dom"/>
</dbReference>
<dbReference type="Gene3D" id="3.40.50.880">
    <property type="match status" value="1"/>
</dbReference>
<dbReference type="PRINTS" id="PR00099">
    <property type="entry name" value="CPSGATASE"/>
</dbReference>
<gene>
    <name evidence="3" type="ORF">PXC00_00610</name>
</gene>
<protein>
    <submittedName>
        <fullName evidence="3">Aminodeoxychorismate/anthranilate synthase component II</fullName>
        <ecNumber evidence="3">4.1.3.27</ecNumber>
    </submittedName>
</protein>
<dbReference type="EMBL" id="CP135996">
    <property type="protein sequence ID" value="WOC32401.1"/>
    <property type="molecule type" value="Genomic_DNA"/>
</dbReference>
<dbReference type="PRINTS" id="PR00096">
    <property type="entry name" value="GATASE"/>
</dbReference>
<keyword evidence="1" id="KW-0315">Glutamine amidotransferase</keyword>
<dbReference type="PROSITE" id="PS51273">
    <property type="entry name" value="GATASE_TYPE_1"/>
    <property type="match status" value="1"/>
</dbReference>
<dbReference type="PANTHER" id="PTHR43418:SF8">
    <property type="entry name" value="SYNTHASE COMPONENT II, PUTATIVE-RELATED"/>
    <property type="match status" value="1"/>
</dbReference>
<dbReference type="InterPro" id="IPR050472">
    <property type="entry name" value="Anth_synth/Amidotransfase"/>
</dbReference>
<dbReference type="AlphaFoldDB" id="A0AA97H191"/>
<feature type="domain" description="Glutamine amidotransferase" evidence="2">
    <location>
        <begin position="3"/>
        <end position="187"/>
    </location>
</feature>
<evidence type="ECO:0000313" key="3">
    <source>
        <dbReference type="EMBL" id="WOC32401.1"/>
    </source>
</evidence>
<keyword evidence="4" id="KW-1185">Reference proteome</keyword>
<dbReference type="GO" id="GO:0000162">
    <property type="term" value="P:L-tryptophan biosynthetic process"/>
    <property type="evidence" value="ECO:0007669"/>
    <property type="project" value="TreeGrafter"/>
</dbReference>